<dbReference type="InterPro" id="IPR001509">
    <property type="entry name" value="Epimerase_deHydtase"/>
</dbReference>
<dbReference type="UniPathway" id="UPA00356">
    <property type="reaction ID" value="UER00440"/>
</dbReference>
<feature type="binding site" evidence="4">
    <location>
        <position position="181"/>
    </location>
    <ligand>
        <name>NADP(+)</name>
        <dbReference type="ChEBI" id="CHEBI:58349"/>
    </ligand>
</feature>
<feature type="binding site" evidence="4">
    <location>
        <begin position="212"/>
        <end position="215"/>
    </location>
    <ligand>
        <name>substrate</name>
    </ligand>
</feature>
<dbReference type="SUPFAM" id="SSF51735">
    <property type="entry name" value="NAD(P)-binding Rossmann-fold domains"/>
    <property type="match status" value="1"/>
</dbReference>
<feature type="binding site" evidence="4">
    <location>
        <position position="291"/>
    </location>
    <ligand>
        <name>substrate</name>
    </ligand>
</feature>
<organism evidence="6 7">
    <name type="scientific">Micavibrio aeruginosavorus</name>
    <dbReference type="NCBI Taxonomy" id="349221"/>
    <lineage>
        <taxon>Bacteria</taxon>
        <taxon>Pseudomonadati</taxon>
        <taxon>Bdellovibrionota</taxon>
        <taxon>Bdellovibrionia</taxon>
        <taxon>Bdellovibrionales</taxon>
        <taxon>Pseudobdellovibrionaceae</taxon>
        <taxon>Micavibrio</taxon>
    </lineage>
</organism>
<feature type="domain" description="NAD-dependent epimerase/dehydratase" evidence="5">
    <location>
        <begin position="2"/>
        <end position="254"/>
    </location>
</feature>
<feature type="binding site" evidence="4">
    <location>
        <position position="198"/>
    </location>
    <ligand>
        <name>substrate</name>
    </ligand>
</feature>
<feature type="binding site" evidence="4">
    <location>
        <position position="226"/>
    </location>
    <ligand>
        <name>substrate</name>
    </ligand>
</feature>
<evidence type="ECO:0000313" key="7">
    <source>
        <dbReference type="Proteomes" id="UP000595362"/>
    </source>
</evidence>
<dbReference type="CDD" id="cd05248">
    <property type="entry name" value="ADP_GME_SDR_e"/>
    <property type="match status" value="1"/>
</dbReference>
<feature type="binding site" evidence="4">
    <location>
        <begin position="73"/>
        <end position="77"/>
    </location>
    <ligand>
        <name>NADP(+)</name>
        <dbReference type="ChEBI" id="CHEBI:58349"/>
    </ligand>
</feature>
<dbReference type="AlphaFoldDB" id="A0A7T5R1C1"/>
<dbReference type="NCBIfam" id="TIGR02197">
    <property type="entry name" value="heptose_epim"/>
    <property type="match status" value="1"/>
</dbReference>
<evidence type="ECO:0000256" key="1">
    <source>
        <dbReference type="ARBA" id="ARBA00022857"/>
    </source>
</evidence>
<keyword evidence="1 4" id="KW-0521">NADP</keyword>
<evidence type="ECO:0000259" key="5">
    <source>
        <dbReference type="Pfam" id="PF01370"/>
    </source>
</evidence>
<dbReference type="EC" id="5.1.3.20" evidence="4"/>
<sequence>MIVVTGGTGFIGSNLLAGLEARGLGNLVVCDVLGTEDKWRNIAKRELRDIVHPDDLLSYLEKHAEEVEMVFHLGAISSTTERDADLIIQTNFTLSRKLWKWCAEHDVRFVYASSAATYGDGLQGFRDSEDLAHLATLKPLNPYGWSKHLFDRRTCRIVHDNKNADHEKLPSQWAGLKFFNVYGPNEYHKGDMMSVACKLYPQIMAGAAAKLFRSGNSQYEDGGQMRDFVFVGDCVNVMLWLYDNPKVSGLYNVGSGKARSFKHLAEACFRALGKEPKIHYMDMPQELHAKYQYFTEADMGKLRAAGYSKPMTELEQGIAEYIQGYLSQEDRYR</sequence>
<dbReference type="Gene3D" id="3.40.50.720">
    <property type="entry name" value="NAD(P)-binding Rossmann-like Domain"/>
    <property type="match status" value="1"/>
</dbReference>
<comment type="cofactor">
    <cofactor evidence="4">
        <name>NADP(+)</name>
        <dbReference type="ChEBI" id="CHEBI:58349"/>
    </cofactor>
    <text evidence="4">Binds 1 NADP(+) per subunit.</text>
</comment>
<comment type="subunit">
    <text evidence="4">Homopentamer.</text>
</comment>
<feature type="binding site" evidence="4">
    <location>
        <position position="38"/>
    </location>
    <ligand>
        <name>NADP(+)</name>
        <dbReference type="ChEBI" id="CHEBI:58349"/>
    </ligand>
</feature>
<dbReference type="InterPro" id="IPR036291">
    <property type="entry name" value="NAD(P)-bd_dom_sf"/>
</dbReference>
<comment type="caution">
    <text evidence="4">Lacks conserved residue(s) required for the propagation of feature annotation.</text>
</comment>
<dbReference type="GO" id="GO:0097171">
    <property type="term" value="P:ADP-L-glycero-beta-D-manno-heptose biosynthetic process"/>
    <property type="evidence" value="ECO:0007669"/>
    <property type="project" value="UniProtKB-UniPathway"/>
</dbReference>
<keyword evidence="2 4" id="KW-0413">Isomerase</keyword>
<feature type="binding site" evidence="4">
    <location>
        <begin position="31"/>
        <end position="32"/>
    </location>
    <ligand>
        <name>NADP(+)</name>
        <dbReference type="ChEBI" id="CHEBI:58349"/>
    </ligand>
</feature>
<accession>A0A7T5R1C1</accession>
<evidence type="ECO:0000313" key="6">
    <source>
        <dbReference type="EMBL" id="QQG35722.1"/>
    </source>
</evidence>
<feature type="active site" description="Proton acceptor" evidence="4">
    <location>
        <position position="143"/>
    </location>
</feature>
<name>A0A7T5R1C1_9BACT</name>
<comment type="similarity">
    <text evidence="4">Belongs to the NAD(P)-dependent epimerase/dehydratase family. HldD subfamily.</text>
</comment>
<feature type="binding site" evidence="4">
    <location>
        <position position="180"/>
    </location>
    <ligand>
        <name>substrate</name>
    </ligand>
</feature>
<feature type="active site" description="Proton acceptor" evidence="4">
    <location>
        <position position="189"/>
    </location>
</feature>
<dbReference type="GO" id="GO:0005975">
    <property type="term" value="P:carbohydrate metabolic process"/>
    <property type="evidence" value="ECO:0007669"/>
    <property type="project" value="UniProtKB-UniRule"/>
</dbReference>
<protein>
    <recommendedName>
        <fullName evidence="4">ADP-L-glycero-D-manno-heptose-6-epimerase</fullName>
        <ecNumber evidence="4">5.1.3.20</ecNumber>
    </recommendedName>
    <alternativeName>
        <fullName evidence="4">ADP-L-glycero-beta-D-manno-heptose-6-epimerase</fullName>
        <shortName evidence="4">ADP-glyceromanno-heptose 6-epimerase</shortName>
        <shortName evidence="4">ADP-hep 6-epimerase</shortName>
        <shortName evidence="4">AGME</shortName>
    </alternativeName>
</protein>
<evidence type="ECO:0000256" key="2">
    <source>
        <dbReference type="ARBA" id="ARBA00023235"/>
    </source>
</evidence>
<dbReference type="EMBL" id="CP066681">
    <property type="protein sequence ID" value="QQG35722.1"/>
    <property type="molecule type" value="Genomic_DNA"/>
</dbReference>
<keyword evidence="3 4" id="KW-0119">Carbohydrate metabolism</keyword>
<comment type="pathway">
    <text evidence="4">Nucleotide-sugar biosynthesis; ADP-L-glycero-beta-D-manno-heptose biosynthesis; ADP-L-glycero-beta-D-manno-heptose from D-glycero-beta-D-manno-heptose 7-phosphate: step 4/4.</text>
</comment>
<dbReference type="InterPro" id="IPR011912">
    <property type="entry name" value="Heptose_epim"/>
</dbReference>
<feature type="binding site" evidence="4">
    <location>
        <position position="189"/>
    </location>
    <ligand>
        <name>NADP(+)</name>
        <dbReference type="ChEBI" id="CHEBI:58349"/>
    </ligand>
</feature>
<comment type="catalytic activity">
    <reaction evidence="4">
        <text>ADP-D-glycero-beta-D-manno-heptose = ADP-L-glycero-beta-D-manno-heptose</text>
        <dbReference type="Rhea" id="RHEA:17577"/>
        <dbReference type="ChEBI" id="CHEBI:59967"/>
        <dbReference type="ChEBI" id="CHEBI:61506"/>
        <dbReference type="EC" id="5.1.3.20"/>
    </reaction>
</comment>
<dbReference type="HAMAP" id="MF_01601">
    <property type="entry name" value="Heptose_epimerase"/>
    <property type="match status" value="1"/>
</dbReference>
<dbReference type="Proteomes" id="UP000595362">
    <property type="component" value="Chromosome"/>
</dbReference>
<gene>
    <name evidence="6" type="primary">rfaD</name>
    <name evidence="4" type="synonym">hldD</name>
    <name evidence="6" type="ORF">HYS17_09450</name>
</gene>
<feature type="binding site" evidence="4">
    <location>
        <begin position="10"/>
        <end position="11"/>
    </location>
    <ligand>
        <name>NADP(+)</name>
        <dbReference type="ChEBI" id="CHEBI:58349"/>
    </ligand>
</feature>
<comment type="domain">
    <text evidence="4">Contains a large N-terminal NADP-binding domain, and a smaller C-terminal substrate-binding domain.</text>
</comment>
<feature type="binding site" evidence="4">
    <location>
        <position position="147"/>
    </location>
    <ligand>
        <name>NADP(+)</name>
        <dbReference type="ChEBI" id="CHEBI:58349"/>
    </ligand>
</feature>
<dbReference type="PANTHER" id="PTHR43103:SF3">
    <property type="entry name" value="ADP-L-GLYCERO-D-MANNO-HEPTOSE-6-EPIMERASE"/>
    <property type="match status" value="1"/>
</dbReference>
<dbReference type="PANTHER" id="PTHR43103">
    <property type="entry name" value="NUCLEOSIDE-DIPHOSPHATE-SUGAR EPIMERASE"/>
    <property type="match status" value="1"/>
</dbReference>
<dbReference type="Pfam" id="PF01370">
    <property type="entry name" value="Epimerase"/>
    <property type="match status" value="1"/>
</dbReference>
<dbReference type="GO" id="GO:0008712">
    <property type="term" value="F:ADP-glyceromanno-heptose 6-epimerase activity"/>
    <property type="evidence" value="ECO:0007669"/>
    <property type="project" value="UniProtKB-UniRule"/>
</dbReference>
<feature type="binding site" evidence="4">
    <location>
        <position position="191"/>
    </location>
    <ligand>
        <name>substrate</name>
    </ligand>
</feature>
<evidence type="ECO:0000256" key="3">
    <source>
        <dbReference type="ARBA" id="ARBA00023277"/>
    </source>
</evidence>
<evidence type="ECO:0000256" key="4">
    <source>
        <dbReference type="HAMAP-Rule" id="MF_01601"/>
    </source>
</evidence>
<comment type="function">
    <text evidence="4">Catalyzes the interconversion between ADP-D-glycero-beta-D-manno-heptose and ADP-L-glycero-beta-D-manno-heptose via an epimerization at carbon 6 of the heptose.</text>
</comment>
<dbReference type="Gene3D" id="3.90.25.10">
    <property type="entry name" value="UDP-galactose 4-epimerase, domain 1"/>
    <property type="match status" value="1"/>
</dbReference>
<reference evidence="6 7" key="1">
    <citation type="submission" date="2020-07" db="EMBL/GenBank/DDBJ databases">
        <title>Huge and variable diversity of episymbiotic CPR bacteria and DPANN archaea in groundwater ecosystems.</title>
        <authorList>
            <person name="He C.Y."/>
            <person name="Keren R."/>
            <person name="Whittaker M."/>
            <person name="Farag I.F."/>
            <person name="Doudna J."/>
            <person name="Cate J.H.D."/>
            <person name="Banfield J.F."/>
        </authorList>
    </citation>
    <scope>NUCLEOTIDE SEQUENCE [LARGE SCALE GENOMIC DNA]</scope>
    <source>
        <strain evidence="6">NC_groundwater_70_Ag_B-0.1um_54_66</strain>
    </source>
</reference>
<proteinExistence type="inferred from homology"/>
<dbReference type="GO" id="GO:0050661">
    <property type="term" value="F:NADP binding"/>
    <property type="evidence" value="ECO:0007669"/>
    <property type="project" value="InterPro"/>
</dbReference>